<evidence type="ECO:0000313" key="1">
    <source>
        <dbReference type="EMBL" id="KAJ8891271.1"/>
    </source>
</evidence>
<comment type="caution">
    <text evidence="1">The sequence shown here is derived from an EMBL/GenBank/DDBJ whole genome shotgun (WGS) entry which is preliminary data.</text>
</comment>
<organism evidence="1 2">
    <name type="scientific">Dryococelus australis</name>
    <dbReference type="NCBI Taxonomy" id="614101"/>
    <lineage>
        <taxon>Eukaryota</taxon>
        <taxon>Metazoa</taxon>
        <taxon>Ecdysozoa</taxon>
        <taxon>Arthropoda</taxon>
        <taxon>Hexapoda</taxon>
        <taxon>Insecta</taxon>
        <taxon>Pterygota</taxon>
        <taxon>Neoptera</taxon>
        <taxon>Polyneoptera</taxon>
        <taxon>Phasmatodea</taxon>
        <taxon>Verophasmatodea</taxon>
        <taxon>Anareolatae</taxon>
        <taxon>Phasmatidae</taxon>
        <taxon>Eurycanthinae</taxon>
        <taxon>Dryococelus</taxon>
    </lineage>
</organism>
<proteinExistence type="predicted"/>
<dbReference type="EMBL" id="JARBHB010000003">
    <property type="protein sequence ID" value="KAJ8891271.1"/>
    <property type="molecule type" value="Genomic_DNA"/>
</dbReference>
<name>A0ABQ9I3Q1_9NEOP</name>
<keyword evidence="2" id="KW-1185">Reference proteome</keyword>
<evidence type="ECO:0000313" key="2">
    <source>
        <dbReference type="Proteomes" id="UP001159363"/>
    </source>
</evidence>
<sequence length="174" mass="19520">MGYRSTGKEEFRNALFGGNKSNYDCSLELLDQDLMCCAVPNARRVLVGVDVLARLLTGERIFLKSGLLAIYTYLGWTGPQENELFTSSMVTTLFSSDYSVCALWDLDMLGIEDPERLQTKKKGFQLDFKDLKREGIIEATETTKVKPVFDTSSRIPPNPSLNDCQEGPNFIESI</sequence>
<reference evidence="1 2" key="1">
    <citation type="submission" date="2023-02" db="EMBL/GenBank/DDBJ databases">
        <title>LHISI_Scaffold_Assembly.</title>
        <authorList>
            <person name="Stuart O.P."/>
            <person name="Cleave R."/>
            <person name="Magrath M.J.L."/>
            <person name="Mikheyev A.S."/>
        </authorList>
    </citation>
    <scope>NUCLEOTIDE SEQUENCE [LARGE SCALE GENOMIC DNA]</scope>
    <source>
        <strain evidence="1">Daus_M_001</strain>
        <tissue evidence="1">Leg muscle</tissue>
    </source>
</reference>
<gene>
    <name evidence="1" type="ORF">PR048_010787</name>
</gene>
<protein>
    <submittedName>
        <fullName evidence="1">Uncharacterized protein</fullName>
    </submittedName>
</protein>
<accession>A0ABQ9I3Q1</accession>
<dbReference type="Proteomes" id="UP001159363">
    <property type="component" value="Chromosome 3"/>
</dbReference>